<organism evidence="18 19">
    <name type="scientific">Pyxicephalus adspersus</name>
    <name type="common">African bullfrog</name>
    <dbReference type="NCBI Taxonomy" id="30357"/>
    <lineage>
        <taxon>Eukaryota</taxon>
        <taxon>Metazoa</taxon>
        <taxon>Chordata</taxon>
        <taxon>Craniata</taxon>
        <taxon>Vertebrata</taxon>
        <taxon>Euteleostomi</taxon>
        <taxon>Amphibia</taxon>
        <taxon>Batrachia</taxon>
        <taxon>Anura</taxon>
        <taxon>Neobatrachia</taxon>
        <taxon>Ranoidea</taxon>
        <taxon>Pyxicephalidae</taxon>
        <taxon>Pyxicephalinae</taxon>
        <taxon>Pyxicephalus</taxon>
    </lineage>
</organism>
<keyword evidence="4" id="KW-0597">Phosphoprotein</keyword>
<dbReference type="FunFam" id="3.30.70.330:FF:000028">
    <property type="entry name" value="Putative serine/arginine-rich splicing factor 4"/>
    <property type="match status" value="1"/>
</dbReference>
<dbReference type="PROSITE" id="PS50102">
    <property type="entry name" value="RRM"/>
    <property type="match status" value="2"/>
</dbReference>
<feature type="domain" description="RRM" evidence="17">
    <location>
        <begin position="4"/>
        <end position="74"/>
    </location>
</feature>
<evidence type="ECO:0000256" key="10">
    <source>
        <dbReference type="ARBA" id="ARBA00023242"/>
    </source>
</evidence>
<dbReference type="GO" id="GO:0006397">
    <property type="term" value="P:mRNA processing"/>
    <property type="evidence" value="ECO:0007669"/>
    <property type="project" value="UniProtKB-KW"/>
</dbReference>
<gene>
    <name evidence="18" type="ORF">GDO54_005246</name>
</gene>
<dbReference type="Proteomes" id="UP001181693">
    <property type="component" value="Unassembled WGS sequence"/>
</dbReference>
<proteinExistence type="inferred from homology"/>
<dbReference type="FunFam" id="3.30.70.330:FF:000138">
    <property type="entry name" value="Serine/arginine-rich splicing factor 5 alpha"/>
    <property type="match status" value="1"/>
</dbReference>
<keyword evidence="3" id="KW-0678">Repressor</keyword>
<name>A0AAV2ZR76_PYXAD</name>
<keyword evidence="7 15" id="KW-0694">RNA-binding</keyword>
<evidence type="ECO:0000256" key="7">
    <source>
        <dbReference type="ARBA" id="ARBA00022884"/>
    </source>
</evidence>
<keyword evidence="5" id="KW-0507">mRNA processing</keyword>
<dbReference type="GO" id="GO:0003729">
    <property type="term" value="F:mRNA binding"/>
    <property type="evidence" value="ECO:0007669"/>
    <property type="project" value="TreeGrafter"/>
</dbReference>
<evidence type="ECO:0000256" key="5">
    <source>
        <dbReference type="ARBA" id="ARBA00022664"/>
    </source>
</evidence>
<evidence type="ECO:0000259" key="17">
    <source>
        <dbReference type="PROSITE" id="PS50102"/>
    </source>
</evidence>
<dbReference type="InterPro" id="IPR050374">
    <property type="entry name" value="RRT5_SRSF_SR"/>
</dbReference>
<evidence type="ECO:0000256" key="13">
    <source>
        <dbReference type="ARBA" id="ARBA00079557"/>
    </source>
</evidence>
<sequence>MSGCRVFIGRLSPHARERDVEKFFKGYGRIREINLKSGFGFVEFEDHRDADDAVYELNGKELCNERVTIEHARNRRGRGGMMGGGGGGGRYPMRFGYRQSNSGGPRYGPPVRTEHRIIVENLSSRVSWQDLKDFMRKAGEVTYVDAHRGNRNEGVVEFASFNDMRNALDKLDGTELSGRKIKLTEDRKKHRSRSRSRSYSRSRSKSKSRGSSRSGSRSRSPSRTPERKYSQKSASGEPSQSSPKRQSRSSSAESRD</sequence>
<dbReference type="PANTHER" id="PTHR23003:SF63">
    <property type="entry name" value="SERINE AND ARGININE-RICH-SPLICING FACTOR 5A"/>
    <property type="match status" value="1"/>
</dbReference>
<comment type="similarity">
    <text evidence="2">Belongs to the splicing factor SR family.</text>
</comment>
<evidence type="ECO:0000256" key="14">
    <source>
        <dbReference type="ARBA" id="ARBA00083554"/>
    </source>
</evidence>
<dbReference type="CDD" id="cd12600">
    <property type="entry name" value="RRM2_SRSF4_like"/>
    <property type="match status" value="1"/>
</dbReference>
<dbReference type="GO" id="GO:0016607">
    <property type="term" value="C:nuclear speck"/>
    <property type="evidence" value="ECO:0007669"/>
    <property type="project" value="UniProtKB-SubCell"/>
</dbReference>
<dbReference type="Pfam" id="PF00076">
    <property type="entry name" value="RRM_1"/>
    <property type="match status" value="2"/>
</dbReference>
<comment type="subcellular location">
    <subcellularLocation>
        <location evidence="1">Nucleus speckle</location>
    </subcellularLocation>
</comment>
<dbReference type="InterPro" id="IPR000504">
    <property type="entry name" value="RRM_dom"/>
</dbReference>
<evidence type="ECO:0000313" key="18">
    <source>
        <dbReference type="EMBL" id="DBA14250.1"/>
    </source>
</evidence>
<dbReference type="InterPro" id="IPR047190">
    <property type="entry name" value="RRM2_SRSF4/6"/>
</dbReference>
<evidence type="ECO:0000256" key="2">
    <source>
        <dbReference type="ARBA" id="ARBA00010269"/>
    </source>
</evidence>
<feature type="domain" description="RRM" evidence="17">
    <location>
        <begin position="115"/>
        <end position="188"/>
    </location>
</feature>
<dbReference type="SUPFAM" id="SSF54928">
    <property type="entry name" value="RNA-binding domain, RBD"/>
    <property type="match status" value="1"/>
</dbReference>
<keyword evidence="8" id="KW-0007">Acetylation</keyword>
<keyword evidence="6" id="KW-0677">Repeat</keyword>
<dbReference type="Gene3D" id="3.30.70.330">
    <property type="match status" value="2"/>
</dbReference>
<feature type="compositionally biased region" description="Basic residues" evidence="16">
    <location>
        <begin position="188"/>
        <end position="210"/>
    </location>
</feature>
<feature type="region of interest" description="Disordered" evidence="16">
    <location>
        <begin position="180"/>
        <end position="256"/>
    </location>
</feature>
<keyword evidence="19" id="KW-1185">Reference proteome</keyword>
<reference evidence="18" key="1">
    <citation type="thesis" date="2020" institute="ProQuest LLC" country="789 East Eisenhower Parkway, Ann Arbor, MI, USA">
        <title>Comparative Genomics and Chromosome Evolution.</title>
        <authorList>
            <person name="Mudd A.B."/>
        </authorList>
    </citation>
    <scope>NUCLEOTIDE SEQUENCE</scope>
    <source>
        <strain evidence="18">1538</strain>
        <tissue evidence="18">Blood</tissue>
    </source>
</reference>
<evidence type="ECO:0000313" key="19">
    <source>
        <dbReference type="Proteomes" id="UP001181693"/>
    </source>
</evidence>
<dbReference type="InterPro" id="IPR012677">
    <property type="entry name" value="Nucleotide-bd_a/b_plait_sf"/>
</dbReference>
<evidence type="ECO:0000256" key="11">
    <source>
        <dbReference type="ARBA" id="ARBA00067894"/>
    </source>
</evidence>
<comment type="caution">
    <text evidence="18">The sequence shown here is derived from an EMBL/GenBank/DDBJ whole genome shotgun (WGS) entry which is preliminary data.</text>
</comment>
<dbReference type="EMBL" id="DYDO01000013">
    <property type="protein sequence ID" value="DBA14250.1"/>
    <property type="molecule type" value="Genomic_DNA"/>
</dbReference>
<dbReference type="GO" id="GO:0005737">
    <property type="term" value="C:cytoplasm"/>
    <property type="evidence" value="ECO:0007669"/>
    <property type="project" value="TreeGrafter"/>
</dbReference>
<dbReference type="AlphaFoldDB" id="A0AAV2ZR76"/>
<evidence type="ECO:0000256" key="12">
    <source>
        <dbReference type="ARBA" id="ARBA00076277"/>
    </source>
</evidence>
<evidence type="ECO:0000256" key="8">
    <source>
        <dbReference type="ARBA" id="ARBA00022990"/>
    </source>
</evidence>
<dbReference type="GO" id="GO:0008380">
    <property type="term" value="P:RNA splicing"/>
    <property type="evidence" value="ECO:0007669"/>
    <property type="project" value="UniProtKB-KW"/>
</dbReference>
<keyword evidence="10" id="KW-0539">Nucleus</keyword>
<dbReference type="SMART" id="SM00360">
    <property type="entry name" value="RRM"/>
    <property type="match status" value="2"/>
</dbReference>
<accession>A0AAV2ZR76</accession>
<evidence type="ECO:0000256" key="9">
    <source>
        <dbReference type="ARBA" id="ARBA00023187"/>
    </source>
</evidence>
<dbReference type="CDD" id="cd12337">
    <property type="entry name" value="RRM1_SRSF4_like"/>
    <property type="match status" value="1"/>
</dbReference>
<evidence type="ECO:0000256" key="3">
    <source>
        <dbReference type="ARBA" id="ARBA00022491"/>
    </source>
</evidence>
<keyword evidence="9" id="KW-0508">mRNA splicing</keyword>
<feature type="compositionally biased region" description="Low complexity" evidence="16">
    <location>
        <begin position="211"/>
        <end position="223"/>
    </location>
</feature>
<dbReference type="PANTHER" id="PTHR23003">
    <property type="entry name" value="RNA RECOGNITION MOTIF RRM DOMAIN CONTAINING PROTEIN"/>
    <property type="match status" value="1"/>
</dbReference>
<evidence type="ECO:0000256" key="1">
    <source>
        <dbReference type="ARBA" id="ARBA00004324"/>
    </source>
</evidence>
<evidence type="ECO:0000256" key="4">
    <source>
        <dbReference type="ARBA" id="ARBA00022553"/>
    </source>
</evidence>
<evidence type="ECO:0000256" key="15">
    <source>
        <dbReference type="PROSITE-ProRule" id="PRU00176"/>
    </source>
</evidence>
<protein>
    <recommendedName>
        <fullName evidence="11">Serine/arginine-rich splicing factor 5</fullName>
    </recommendedName>
    <alternativeName>
        <fullName evidence="12">Delayed-early protein HRS</fullName>
    </alternativeName>
    <alternativeName>
        <fullName evidence="14">Pre-mRNA-splicing factor SRP40</fullName>
    </alternativeName>
    <alternativeName>
        <fullName evidence="13">Splicing factor, arginine/serine-rich 5</fullName>
    </alternativeName>
</protein>
<evidence type="ECO:0000256" key="6">
    <source>
        <dbReference type="ARBA" id="ARBA00022737"/>
    </source>
</evidence>
<evidence type="ECO:0000256" key="16">
    <source>
        <dbReference type="SAM" id="MobiDB-lite"/>
    </source>
</evidence>
<dbReference type="InterPro" id="IPR035979">
    <property type="entry name" value="RBD_domain_sf"/>
</dbReference>
<feature type="compositionally biased region" description="Low complexity" evidence="16">
    <location>
        <begin position="237"/>
        <end position="256"/>
    </location>
</feature>